<organism evidence="1">
    <name type="scientific">uncultured Desulfovibrio sp</name>
    <dbReference type="NCBI Taxonomy" id="167968"/>
    <lineage>
        <taxon>Bacteria</taxon>
        <taxon>Pseudomonadati</taxon>
        <taxon>Thermodesulfobacteriota</taxon>
        <taxon>Desulfovibrionia</taxon>
        <taxon>Desulfovibrionales</taxon>
        <taxon>Desulfovibrionaceae</taxon>
        <taxon>Desulfovibrio</taxon>
        <taxon>environmental samples</taxon>
    </lineage>
</organism>
<gene>
    <name evidence="1" type="ORF">KL86DES1_10122</name>
</gene>
<dbReference type="EMBL" id="FMJC01000001">
    <property type="protein sequence ID" value="SCM69999.1"/>
    <property type="molecule type" value="Genomic_DNA"/>
</dbReference>
<reference evidence="1" key="1">
    <citation type="submission" date="2016-08" db="EMBL/GenBank/DDBJ databases">
        <authorList>
            <person name="Seilhamer J.J."/>
        </authorList>
    </citation>
    <scope>NUCLEOTIDE SEQUENCE</scope>
    <source>
        <strain evidence="1">86-1</strain>
    </source>
</reference>
<proteinExistence type="predicted"/>
<protein>
    <submittedName>
        <fullName evidence="1">Uncharacterized protein</fullName>
    </submittedName>
</protein>
<dbReference type="AlphaFoldDB" id="A0A212KXZ8"/>
<name>A0A212KXZ8_9BACT</name>
<sequence>MSFASDLADDLGTFLDLDEFGEEHTIDGIPVVAIVDDAQGSLTTGAAGGFVDAAGLALLSNTRTVFLYESALPFTPVPEQQLELDGEFWLVAAEADSVRHEKGMLILKLIKVYS</sequence>
<accession>A0A212KXZ8</accession>
<evidence type="ECO:0000313" key="1">
    <source>
        <dbReference type="EMBL" id="SCM69999.1"/>
    </source>
</evidence>
<dbReference type="RefSeq" id="WP_179981534.1">
    <property type="nucleotide sequence ID" value="NZ_LT608333.1"/>
</dbReference>